<reference evidence="15" key="1">
    <citation type="journal article" date="2014" name="Genome Biol. Evol.">
        <title>Pangenome evidence for extensive interdomain horizontal transfer affecting lineage core and shell genes in uncultured planktonic thaumarchaeota and euryarchaeota.</title>
        <authorList>
            <person name="Deschamps P."/>
            <person name="Zivanovic Y."/>
            <person name="Moreira D."/>
            <person name="Rodriguez-Valera F."/>
            <person name="Lopez-Garcia P."/>
        </authorList>
    </citation>
    <scope>NUCLEOTIDE SEQUENCE</scope>
</reference>
<comment type="similarity">
    <text evidence="3">Belongs to the aTrm56 family.</text>
</comment>
<dbReference type="AlphaFoldDB" id="A0A075G6D3"/>
<evidence type="ECO:0000256" key="9">
    <source>
        <dbReference type="ARBA" id="ARBA00022679"/>
    </source>
</evidence>
<dbReference type="EC" id="2.1.1.206" evidence="5"/>
<protein>
    <recommendedName>
        <fullName evidence="6">tRNA (cytidine(56)-2'-O)-methyltransferase</fullName>
        <ecNumber evidence="5">2.1.1.206</ecNumber>
    </recommendedName>
    <alternativeName>
        <fullName evidence="12">tRNA ribose 2'-O-methyltransferase aTrm56</fullName>
    </alternativeName>
</protein>
<gene>
    <name evidence="15" type="primary">atrm56</name>
</gene>
<evidence type="ECO:0000256" key="12">
    <source>
        <dbReference type="ARBA" id="ARBA00029826"/>
    </source>
</evidence>
<accession>A0A075G6D3</accession>
<comment type="subunit">
    <text evidence="4">Homodimer.</text>
</comment>
<organism evidence="15">
    <name type="scientific">uncultured marine group II/III euryarchaeote KM3_110_E06</name>
    <dbReference type="NCBI Taxonomy" id="1457852"/>
    <lineage>
        <taxon>Archaea</taxon>
        <taxon>Methanobacteriati</taxon>
        <taxon>Methanobacteriota</taxon>
        <taxon>environmental samples</taxon>
    </lineage>
</organism>
<evidence type="ECO:0000256" key="14">
    <source>
        <dbReference type="SAM" id="MobiDB-lite"/>
    </source>
</evidence>
<keyword evidence="9 15" id="KW-0808">Transferase</keyword>
<name>A0A075G6D3_9EURY</name>
<evidence type="ECO:0000256" key="8">
    <source>
        <dbReference type="ARBA" id="ARBA00022603"/>
    </source>
</evidence>
<comment type="subcellular location">
    <subcellularLocation>
        <location evidence="2">Cytoplasm</location>
    </subcellularLocation>
</comment>
<dbReference type="InterPro" id="IPR029028">
    <property type="entry name" value="Alpha/beta_knot_MTases"/>
</dbReference>
<dbReference type="EMBL" id="KF900565">
    <property type="protein sequence ID" value="AIE99520.1"/>
    <property type="molecule type" value="Genomic_DNA"/>
</dbReference>
<evidence type="ECO:0000313" key="15">
    <source>
        <dbReference type="EMBL" id="AIE99520.1"/>
    </source>
</evidence>
<dbReference type="GO" id="GO:0106059">
    <property type="term" value="F:tRNA (cytidine(56)-2'-O)-methyltransferase activity"/>
    <property type="evidence" value="ECO:0007669"/>
    <property type="project" value="UniProtKB-EC"/>
</dbReference>
<evidence type="ECO:0000256" key="4">
    <source>
        <dbReference type="ARBA" id="ARBA00011738"/>
    </source>
</evidence>
<feature type="region of interest" description="Disordered" evidence="14">
    <location>
        <begin position="1"/>
        <end position="20"/>
    </location>
</feature>
<evidence type="ECO:0000256" key="7">
    <source>
        <dbReference type="ARBA" id="ARBA00022490"/>
    </source>
</evidence>
<dbReference type="GO" id="GO:0002128">
    <property type="term" value="P:tRNA nucleoside ribose methylation"/>
    <property type="evidence" value="ECO:0007669"/>
    <property type="project" value="InterPro"/>
</dbReference>
<comment type="catalytic activity">
    <reaction evidence="13">
        <text>cytidine(56) in tRNA + S-adenosyl-L-methionine = 2'-O-methylcytidine(56) in tRNA + S-adenosyl-L-homocysteine + H(+)</text>
        <dbReference type="Rhea" id="RHEA:42968"/>
        <dbReference type="Rhea" id="RHEA-COMP:10308"/>
        <dbReference type="Rhea" id="RHEA-COMP:10309"/>
        <dbReference type="ChEBI" id="CHEBI:15378"/>
        <dbReference type="ChEBI" id="CHEBI:57856"/>
        <dbReference type="ChEBI" id="CHEBI:59789"/>
        <dbReference type="ChEBI" id="CHEBI:74495"/>
        <dbReference type="ChEBI" id="CHEBI:82748"/>
        <dbReference type="EC" id="2.1.1.206"/>
    </reaction>
</comment>
<dbReference type="Pfam" id="PF01994">
    <property type="entry name" value="Trm56"/>
    <property type="match status" value="1"/>
</dbReference>
<evidence type="ECO:0000256" key="3">
    <source>
        <dbReference type="ARBA" id="ARBA00010324"/>
    </source>
</evidence>
<feature type="compositionally biased region" description="Basic and acidic residues" evidence="14">
    <location>
        <begin position="1"/>
        <end position="10"/>
    </location>
</feature>
<dbReference type="GO" id="GO:0005737">
    <property type="term" value="C:cytoplasm"/>
    <property type="evidence" value="ECO:0007669"/>
    <property type="project" value="UniProtKB-SubCell"/>
</dbReference>
<sequence length="203" mass="22277">MKSGRPRENVTDDSTGLPIGGNQRISVLRLGHRRERDKRITSHLGLTARAFGADEVILAGEEDESALETWRSVTTRFGGAFECRYEAKPLAWLRRFAQNAGDGEPGVIIHLTMYGEPWREAVGVLERNRPMVVVVGGTKVPGEVFRLATHNVSVGNQPHSEVSALGVFLESFVGPLEESDRFAGGEIKVVPSLDRKKVITSDD</sequence>
<dbReference type="InterPro" id="IPR002845">
    <property type="entry name" value="tRNA_mtfrase_aTrm56"/>
</dbReference>
<evidence type="ECO:0000256" key="5">
    <source>
        <dbReference type="ARBA" id="ARBA00012624"/>
    </source>
</evidence>
<evidence type="ECO:0000256" key="11">
    <source>
        <dbReference type="ARBA" id="ARBA00022694"/>
    </source>
</evidence>
<evidence type="ECO:0000256" key="13">
    <source>
        <dbReference type="ARBA" id="ARBA00047792"/>
    </source>
</evidence>
<comment type="function">
    <text evidence="1">Specifically catalyzes the AdoMet-dependent 2'-O-ribose methylation of cytidine at position 56 in tRNAs.</text>
</comment>
<keyword evidence="7" id="KW-0963">Cytoplasm</keyword>
<evidence type="ECO:0000256" key="6">
    <source>
        <dbReference type="ARBA" id="ARBA00013709"/>
    </source>
</evidence>
<proteinExistence type="inferred from homology"/>
<dbReference type="SUPFAM" id="SSF75217">
    <property type="entry name" value="alpha/beta knot"/>
    <property type="match status" value="1"/>
</dbReference>
<dbReference type="PANTHER" id="PTHR42197">
    <property type="entry name" value="TRNA (CYTIDINE(56)-2'-O)-METHYLTRANSFERASE"/>
    <property type="match status" value="1"/>
</dbReference>
<keyword evidence="11" id="KW-0819">tRNA processing</keyword>
<dbReference type="Gene3D" id="3.40.1280.10">
    <property type="match status" value="1"/>
</dbReference>
<keyword evidence="8 15" id="KW-0489">Methyltransferase</keyword>
<dbReference type="PANTHER" id="PTHR42197:SF1">
    <property type="entry name" value="TRNA (CYTIDINE(56)-2'-O)-METHYLTRANSFERASE"/>
    <property type="match status" value="1"/>
</dbReference>
<dbReference type="InterPro" id="IPR029026">
    <property type="entry name" value="tRNA_m1G_MTases_N"/>
</dbReference>
<evidence type="ECO:0000256" key="2">
    <source>
        <dbReference type="ARBA" id="ARBA00004496"/>
    </source>
</evidence>
<evidence type="ECO:0000256" key="1">
    <source>
        <dbReference type="ARBA" id="ARBA00003959"/>
    </source>
</evidence>
<keyword evidence="10" id="KW-0949">S-adenosyl-L-methionine</keyword>
<evidence type="ECO:0000256" key="10">
    <source>
        <dbReference type="ARBA" id="ARBA00022691"/>
    </source>
</evidence>